<evidence type="ECO:0000313" key="1">
    <source>
        <dbReference type="EMBL" id="MDT0642544.1"/>
    </source>
</evidence>
<dbReference type="InterPro" id="IPR002481">
    <property type="entry name" value="FUR"/>
</dbReference>
<protein>
    <submittedName>
        <fullName evidence="1">Transcriptional repressor</fullName>
    </submittedName>
</protein>
<evidence type="ECO:0000313" key="2">
    <source>
        <dbReference type="Proteomes" id="UP001262889"/>
    </source>
</evidence>
<dbReference type="Gene3D" id="1.10.10.10">
    <property type="entry name" value="Winged helix-like DNA-binding domain superfamily/Winged helix DNA-binding domain"/>
    <property type="match status" value="1"/>
</dbReference>
<dbReference type="InterPro" id="IPR036390">
    <property type="entry name" value="WH_DNA-bd_sf"/>
</dbReference>
<keyword evidence="2" id="KW-1185">Reference proteome</keyword>
<dbReference type="PANTHER" id="PTHR33202">
    <property type="entry name" value="ZINC UPTAKE REGULATION PROTEIN"/>
    <property type="match status" value="1"/>
</dbReference>
<dbReference type="EMBL" id="JAVRHQ010000006">
    <property type="protein sequence ID" value="MDT0642544.1"/>
    <property type="molecule type" value="Genomic_DNA"/>
</dbReference>
<dbReference type="SUPFAM" id="SSF46785">
    <property type="entry name" value="Winged helix' DNA-binding domain"/>
    <property type="match status" value="1"/>
</dbReference>
<gene>
    <name evidence="1" type="ORF">RM553_06825</name>
</gene>
<sequence length="145" mass="16442">MNDVEIILEAQNIRPTAMRILIYKFMARMNRAITLTEIENNFGKANRTTISRTMRTFEAGEIVHQIDDGTGIPKYALCESDCHCEVEQDLHIHFHCNHCNETVCLTDHKIPSINLPQGYLAEDINLVVKGVCHKCNGFKNSPGNK</sequence>
<comment type="caution">
    <text evidence="1">The sequence shown here is derived from an EMBL/GenBank/DDBJ whole genome shotgun (WGS) entry which is preliminary data.</text>
</comment>
<accession>A0ABU3C877</accession>
<dbReference type="PANTHER" id="PTHR33202:SF22">
    <property type="entry name" value="HYDROGEN PEROXIDE SENSITIVE REPRESSOR"/>
    <property type="match status" value="1"/>
</dbReference>
<name>A0ABU3C877_9FLAO</name>
<organism evidence="1 2">
    <name type="scientific">Autumnicola tepida</name>
    <dbReference type="NCBI Taxonomy" id="3075595"/>
    <lineage>
        <taxon>Bacteria</taxon>
        <taxon>Pseudomonadati</taxon>
        <taxon>Bacteroidota</taxon>
        <taxon>Flavobacteriia</taxon>
        <taxon>Flavobacteriales</taxon>
        <taxon>Flavobacteriaceae</taxon>
        <taxon>Autumnicola</taxon>
    </lineage>
</organism>
<dbReference type="Proteomes" id="UP001262889">
    <property type="component" value="Unassembled WGS sequence"/>
</dbReference>
<dbReference type="RefSeq" id="WP_083646241.1">
    <property type="nucleotide sequence ID" value="NZ_JAVRHQ010000006.1"/>
</dbReference>
<dbReference type="InterPro" id="IPR036388">
    <property type="entry name" value="WH-like_DNA-bd_sf"/>
</dbReference>
<proteinExistence type="predicted"/>
<reference evidence="1 2" key="1">
    <citation type="submission" date="2023-09" db="EMBL/GenBank/DDBJ databases">
        <authorList>
            <person name="Rey-Velasco X."/>
        </authorList>
    </citation>
    <scope>NUCLEOTIDE SEQUENCE [LARGE SCALE GENOMIC DNA]</scope>
    <source>
        <strain evidence="1 2">F363</strain>
    </source>
</reference>